<dbReference type="EMBL" id="GIFC01007528">
    <property type="protein sequence ID" value="MXU89611.1"/>
    <property type="molecule type" value="Transcribed_RNA"/>
</dbReference>
<keyword evidence="1" id="KW-0732">Signal</keyword>
<proteinExistence type="predicted"/>
<feature type="signal peptide" evidence="1">
    <location>
        <begin position="1"/>
        <end position="21"/>
    </location>
</feature>
<feature type="chain" id="PRO_5025645137" evidence="1">
    <location>
        <begin position="22"/>
        <end position="109"/>
    </location>
</feature>
<dbReference type="AlphaFoldDB" id="A0A6B0UIX1"/>
<name>A0A6B0UIX1_IXORI</name>
<evidence type="ECO:0000313" key="2">
    <source>
        <dbReference type="EMBL" id="MXU89611.1"/>
    </source>
</evidence>
<reference evidence="2" key="1">
    <citation type="submission" date="2019-12" db="EMBL/GenBank/DDBJ databases">
        <title>An insight into the sialome of adult female Ixodes ricinus ticks feeding for 6 days.</title>
        <authorList>
            <person name="Perner J."/>
            <person name="Ribeiro J.M.C."/>
        </authorList>
    </citation>
    <scope>NUCLEOTIDE SEQUENCE</scope>
    <source>
        <strain evidence="2">Semi-engorged</strain>
        <tissue evidence="2">Salivary glands</tissue>
    </source>
</reference>
<evidence type="ECO:0000256" key="1">
    <source>
        <dbReference type="SAM" id="SignalP"/>
    </source>
</evidence>
<protein>
    <submittedName>
        <fullName evidence="2">Putative secreted protein</fullName>
    </submittedName>
</protein>
<accession>A0A6B0UIX1</accession>
<organism evidence="2">
    <name type="scientific">Ixodes ricinus</name>
    <name type="common">Common tick</name>
    <name type="synonym">Acarus ricinus</name>
    <dbReference type="NCBI Taxonomy" id="34613"/>
    <lineage>
        <taxon>Eukaryota</taxon>
        <taxon>Metazoa</taxon>
        <taxon>Ecdysozoa</taxon>
        <taxon>Arthropoda</taxon>
        <taxon>Chelicerata</taxon>
        <taxon>Arachnida</taxon>
        <taxon>Acari</taxon>
        <taxon>Parasitiformes</taxon>
        <taxon>Ixodida</taxon>
        <taxon>Ixodoidea</taxon>
        <taxon>Ixodidae</taxon>
        <taxon>Ixodinae</taxon>
        <taxon>Ixodes</taxon>
    </lineage>
</organism>
<sequence length="109" mass="12980">MWRYRRSCYLLLVRVTLQCRGQLDLVFYLFVPETFPELVGIVGGRYRDELLRARWSYMATRRTRLGCRRGRQRQRCRAPPKSNPDNLSESRPCVCLCFLSQNPFRFAGK</sequence>